<dbReference type="STRING" id="935700.jaqu_11940"/>
<comment type="caution">
    <text evidence="1">The sequence shown here is derived from an EMBL/GenBank/DDBJ whole genome shotgun (WGS) entry which is preliminary data.</text>
</comment>
<dbReference type="Proteomes" id="UP000032232">
    <property type="component" value="Unassembled WGS sequence"/>
</dbReference>
<dbReference type="PATRIC" id="fig|935700.4.peg.1240"/>
<gene>
    <name evidence="1" type="ORF">jaqu_11940</name>
</gene>
<keyword evidence="2" id="KW-1185">Reference proteome</keyword>
<evidence type="ECO:0000313" key="1">
    <source>
        <dbReference type="EMBL" id="KIT17004.1"/>
    </source>
</evidence>
<protein>
    <recommendedName>
        <fullName evidence="3">Group 4 capsule polysaccharide lipoprotein gfcB, YjbF</fullName>
    </recommendedName>
</protein>
<dbReference type="InterPro" id="IPR021308">
    <property type="entry name" value="GfcB"/>
</dbReference>
<name>A0A0D1EH55_9RHOB</name>
<dbReference type="Pfam" id="PF11102">
    <property type="entry name" value="YjbF"/>
    <property type="match status" value="1"/>
</dbReference>
<dbReference type="SUPFAM" id="SSF159270">
    <property type="entry name" value="YmcC-like"/>
    <property type="match status" value="1"/>
</dbReference>
<evidence type="ECO:0008006" key="3">
    <source>
        <dbReference type="Google" id="ProtNLM"/>
    </source>
</evidence>
<organism evidence="1 2">
    <name type="scientific">Jannaschia aquimarina</name>
    <dbReference type="NCBI Taxonomy" id="935700"/>
    <lineage>
        <taxon>Bacteria</taxon>
        <taxon>Pseudomonadati</taxon>
        <taxon>Pseudomonadota</taxon>
        <taxon>Alphaproteobacteria</taxon>
        <taxon>Rhodobacterales</taxon>
        <taxon>Roseobacteraceae</taxon>
        <taxon>Jannaschia</taxon>
    </lineage>
</organism>
<dbReference type="Gene3D" id="2.40.360.10">
    <property type="entry name" value="YmcC-like"/>
    <property type="match status" value="1"/>
</dbReference>
<dbReference type="AlphaFoldDB" id="A0A0D1EH55"/>
<reference evidence="1 2" key="1">
    <citation type="submission" date="2015-02" db="EMBL/GenBank/DDBJ databases">
        <title>Genome Sequence of Jannaschia aquimarina DSM28248, a member of the Roseobacter clade.</title>
        <authorList>
            <person name="Voget S."/>
            <person name="Daniel R."/>
        </authorList>
    </citation>
    <scope>NUCLEOTIDE SEQUENCE [LARGE SCALE GENOMIC DNA]</scope>
    <source>
        <strain evidence="1 2">GSW-M26</strain>
    </source>
</reference>
<accession>A0A0D1EH55</accession>
<proteinExistence type="predicted"/>
<dbReference type="EMBL" id="JYFE01000023">
    <property type="protein sequence ID" value="KIT17004.1"/>
    <property type="molecule type" value="Genomic_DNA"/>
</dbReference>
<dbReference type="InterPro" id="IPR023373">
    <property type="entry name" value="YmcC_sf"/>
</dbReference>
<dbReference type="RefSeq" id="WP_043918039.1">
    <property type="nucleotide sequence ID" value="NZ_FZPF01000002.1"/>
</dbReference>
<sequence length="222" mass="23789">MKRLLAILSFAVLAGCGSEREPGGLIDLTTSSLGTLIGLGSPEPESDVRPLLSPAFLEQVGKPVLLVVDVNRDQAAGFTPVATGVGNVVQWRDGSGIGVLLRSGILVGTRGLGFDLLTADVDGLIGALGRGGGEDVLRVERRLRGDSTIEVRDYLCDVVPVGSETIEFYGQSWRTSLYEERCVGEGQALTNRYWVDTTGAVRRQQVEVSDELGRFDLSLLRN</sequence>
<dbReference type="PROSITE" id="PS51257">
    <property type="entry name" value="PROKAR_LIPOPROTEIN"/>
    <property type="match status" value="1"/>
</dbReference>
<evidence type="ECO:0000313" key="2">
    <source>
        <dbReference type="Proteomes" id="UP000032232"/>
    </source>
</evidence>
<dbReference type="OrthoDB" id="6237231at2"/>